<protein>
    <submittedName>
        <fullName evidence="1">Uncharacterized protein</fullName>
    </submittedName>
</protein>
<gene>
    <name evidence="1" type="ORF">GXM_03951</name>
</gene>
<dbReference type="KEGG" id="nsh:GXM_03951"/>
<evidence type="ECO:0000313" key="2">
    <source>
        <dbReference type="Proteomes" id="UP000326678"/>
    </source>
</evidence>
<dbReference type="AlphaFoldDB" id="A0A5P8W1D7"/>
<name>A0A5P8W1D7_9NOSO</name>
<sequence>MQGSSPRIYPGALIANGRKSELVLSAVEVLRIVLTYY</sequence>
<evidence type="ECO:0000313" key="1">
    <source>
        <dbReference type="EMBL" id="QFS46470.1"/>
    </source>
</evidence>
<reference evidence="1 2" key="1">
    <citation type="submission" date="2019-10" db="EMBL/GenBank/DDBJ databases">
        <title>Genomic and transcriptomic insights into the perfect genentic adaptation of a filamentous nitrogen-fixing cyanobacterium to rice fields.</title>
        <authorList>
            <person name="Chen Z."/>
        </authorList>
    </citation>
    <scope>NUCLEOTIDE SEQUENCE [LARGE SCALE GENOMIC DNA]</scope>
    <source>
        <strain evidence="1">CCNUC1</strain>
    </source>
</reference>
<dbReference type="EMBL" id="CP045226">
    <property type="protein sequence ID" value="QFS46470.1"/>
    <property type="molecule type" value="Genomic_DNA"/>
</dbReference>
<keyword evidence="2" id="KW-1185">Reference proteome</keyword>
<accession>A0A5P8W1D7</accession>
<organism evidence="1 2">
    <name type="scientific">Nostoc sphaeroides CCNUC1</name>
    <dbReference type="NCBI Taxonomy" id="2653204"/>
    <lineage>
        <taxon>Bacteria</taxon>
        <taxon>Bacillati</taxon>
        <taxon>Cyanobacteriota</taxon>
        <taxon>Cyanophyceae</taxon>
        <taxon>Nostocales</taxon>
        <taxon>Nostocaceae</taxon>
        <taxon>Nostoc</taxon>
    </lineage>
</organism>
<proteinExistence type="predicted"/>
<dbReference type="Proteomes" id="UP000326678">
    <property type="component" value="Chromosome Gxm1"/>
</dbReference>